<feature type="domain" description="MCM C-terminal AAA(+) ATPase" evidence="16">
    <location>
        <begin position="372"/>
        <end position="579"/>
    </location>
</feature>
<dbReference type="FunFam" id="2.20.28.10:FF:000007">
    <property type="entry name" value="DNA helicase MCM8 isoform X1"/>
    <property type="match status" value="1"/>
</dbReference>
<evidence type="ECO:0000256" key="4">
    <source>
        <dbReference type="ARBA" id="ARBA00022741"/>
    </source>
</evidence>
<dbReference type="InterPro" id="IPR001208">
    <property type="entry name" value="MCM_dom"/>
</dbReference>
<dbReference type="SUPFAM" id="SSF52540">
    <property type="entry name" value="P-loop containing nucleoside triphosphate hydrolases"/>
    <property type="match status" value="1"/>
</dbReference>
<dbReference type="EMBL" id="HAAD01000450">
    <property type="protein sequence ID" value="CDG66682.1"/>
    <property type="molecule type" value="mRNA"/>
</dbReference>
<evidence type="ECO:0000256" key="5">
    <source>
        <dbReference type="ARBA" id="ARBA00022763"/>
    </source>
</evidence>
<keyword evidence="7" id="KW-0347">Helicase</keyword>
<evidence type="ECO:0000256" key="11">
    <source>
        <dbReference type="ARBA" id="ARBA00023242"/>
    </source>
</evidence>
<dbReference type="Gene3D" id="3.40.50.300">
    <property type="entry name" value="P-loop containing nucleotide triphosphate hydrolases"/>
    <property type="match status" value="1"/>
</dbReference>
<dbReference type="PANTHER" id="PTHR11630:SF47">
    <property type="entry name" value="DNA HELICASE MCM8"/>
    <property type="match status" value="1"/>
</dbReference>
<comment type="subcellular location">
    <subcellularLocation>
        <location evidence="1">Nucleus</location>
    </subcellularLocation>
</comment>
<dbReference type="SMART" id="SM00382">
    <property type="entry name" value="AAA"/>
    <property type="match status" value="1"/>
</dbReference>
<dbReference type="AlphaFoldDB" id="T2M3Z1"/>
<dbReference type="Pfam" id="PF25051">
    <property type="entry name" value="WHD_MCM8"/>
    <property type="match status" value="1"/>
</dbReference>
<comment type="catalytic activity">
    <reaction evidence="14">
        <text>ATP + H2O = ADP + phosphate + H(+)</text>
        <dbReference type="Rhea" id="RHEA:13065"/>
        <dbReference type="ChEBI" id="CHEBI:15377"/>
        <dbReference type="ChEBI" id="CHEBI:15378"/>
        <dbReference type="ChEBI" id="CHEBI:30616"/>
        <dbReference type="ChEBI" id="CHEBI:43474"/>
        <dbReference type="ChEBI" id="CHEBI:456216"/>
        <dbReference type="EC" id="3.6.4.12"/>
    </reaction>
</comment>
<keyword evidence="5" id="KW-0227">DNA damage</keyword>
<dbReference type="CDD" id="cd22247">
    <property type="entry name" value="MCM8_WHD"/>
    <property type="match status" value="1"/>
</dbReference>
<dbReference type="InterPro" id="IPR033762">
    <property type="entry name" value="MCM_OB"/>
</dbReference>
<dbReference type="InterPro" id="IPR012340">
    <property type="entry name" value="NA-bd_OB-fold"/>
</dbReference>
<protein>
    <recommendedName>
        <fullName evidence="12">DNA helicase MCM8</fullName>
        <ecNumber evidence="3">3.6.4.12</ecNumber>
    </recommendedName>
    <alternativeName>
        <fullName evidence="13">Minichromosome maintenance 8</fullName>
    </alternativeName>
</protein>
<gene>
    <name evidence="17" type="primary">MCM8</name>
</gene>
<dbReference type="SUPFAM" id="SSF50249">
    <property type="entry name" value="Nucleic acid-binding proteins"/>
    <property type="match status" value="1"/>
</dbReference>
<dbReference type="Pfam" id="PF17207">
    <property type="entry name" value="MCM_OB"/>
    <property type="match status" value="1"/>
</dbReference>
<dbReference type="GO" id="GO:0005634">
    <property type="term" value="C:nucleus"/>
    <property type="evidence" value="ECO:0007669"/>
    <property type="project" value="UniProtKB-SubCell"/>
</dbReference>
<evidence type="ECO:0000256" key="15">
    <source>
        <dbReference type="RuleBase" id="RU004070"/>
    </source>
</evidence>
<dbReference type="CDD" id="cd17759">
    <property type="entry name" value="MCM8"/>
    <property type="match status" value="1"/>
</dbReference>
<keyword evidence="11" id="KW-0539">Nucleus</keyword>
<evidence type="ECO:0000256" key="13">
    <source>
        <dbReference type="ARBA" id="ARBA00042306"/>
    </source>
</evidence>
<comment type="similarity">
    <text evidence="2 15">Belongs to the MCM family.</text>
</comment>
<dbReference type="InterPro" id="IPR041562">
    <property type="entry name" value="MCM_lid"/>
</dbReference>
<dbReference type="InterPro" id="IPR056875">
    <property type="entry name" value="MCM8/REC_WHD"/>
</dbReference>
<dbReference type="Pfam" id="PF00493">
    <property type="entry name" value="MCM"/>
    <property type="match status" value="1"/>
</dbReference>
<dbReference type="Gene3D" id="2.20.28.10">
    <property type="match status" value="1"/>
</dbReference>
<keyword evidence="10" id="KW-0234">DNA repair</keyword>
<dbReference type="SMART" id="SM00350">
    <property type="entry name" value="MCM"/>
    <property type="match status" value="1"/>
</dbReference>
<dbReference type="InterPro" id="IPR027417">
    <property type="entry name" value="P-loop_NTPase"/>
</dbReference>
<evidence type="ECO:0000256" key="12">
    <source>
        <dbReference type="ARBA" id="ARBA00041084"/>
    </source>
</evidence>
<reference evidence="17" key="1">
    <citation type="journal article" date="2013" name="Genome Biol. Evol.">
        <title>Punctuated emergences of genetic and phenotypic innovations in eumetazoan, bilaterian, euteleostome, and hominidae ancestors.</title>
        <authorList>
            <person name="Wenger Y."/>
            <person name="Galliot B."/>
        </authorList>
    </citation>
    <scope>NUCLEOTIDE SEQUENCE</scope>
    <source>
        <tissue evidence="17">Whole animals</tissue>
    </source>
</reference>
<dbReference type="InterPro" id="IPR031327">
    <property type="entry name" value="MCM"/>
</dbReference>
<dbReference type="GO" id="GO:0003697">
    <property type="term" value="F:single-stranded DNA binding"/>
    <property type="evidence" value="ECO:0007669"/>
    <property type="project" value="TreeGrafter"/>
</dbReference>
<dbReference type="GO" id="GO:0097362">
    <property type="term" value="C:MCM8-MCM9 complex"/>
    <property type="evidence" value="ECO:0007669"/>
    <property type="project" value="UniProtKB-ARBA"/>
</dbReference>
<dbReference type="PROSITE" id="PS50051">
    <property type="entry name" value="MCM_2"/>
    <property type="match status" value="1"/>
</dbReference>
<dbReference type="PANTHER" id="PTHR11630">
    <property type="entry name" value="DNA REPLICATION LICENSING FACTOR MCM FAMILY MEMBER"/>
    <property type="match status" value="1"/>
</dbReference>
<evidence type="ECO:0000256" key="6">
    <source>
        <dbReference type="ARBA" id="ARBA00022801"/>
    </source>
</evidence>
<dbReference type="Pfam" id="PF26065">
    <property type="entry name" value="MCM8_N"/>
    <property type="match status" value="1"/>
</dbReference>
<evidence type="ECO:0000256" key="8">
    <source>
        <dbReference type="ARBA" id="ARBA00022840"/>
    </source>
</evidence>
<name>T2M3Z1_HYDVU</name>
<dbReference type="GO" id="GO:0000724">
    <property type="term" value="P:double-strand break repair via homologous recombination"/>
    <property type="evidence" value="ECO:0007669"/>
    <property type="project" value="UniProtKB-ARBA"/>
</dbReference>
<evidence type="ECO:0000256" key="3">
    <source>
        <dbReference type="ARBA" id="ARBA00012551"/>
    </source>
</evidence>
<sequence length="811" mass="90685">MNSPYVRGGFKGNRGKSYGWRQKKSGYLSKNIKGVLDSLQSSSQRSQPINFNHNIGCPYAKWELYFKNESYNPESELADKVFVLYQYFETCASEFQDEIEEKQEVHLDYQTLLNNPMLLEKFPSLKKDIYEDPENILASIGVTLHQVLLDEQIKADKQTSHVFPHVPFINVRLVNFEPVTAFKHLKANSYGKLVSVRGTVVRVSNVKPIVTKMEFSCNSCTENQVICLAEGKYAVPTKCINEVCRGKSFSPLRSSPSTETIDWQNIKIQEMISDEHREAGRIPRTVECELTSGLVDSCVPGDVITCTGIVKVTSEENNMGKTIDTSIYILYIHAISITNNKDSQNNVIEDGSSEFTLKELYAIREIQEEQKLFRLIVGSLCPTIYGLLLVKAGLALALFGGSQKYVDSKNLIPVRSDIHVLIVGDPGLGKSQILQAVANIAPRSVYVCGSTTTTTGLTVTLSKESGTGNYSLEAGALVLADKGCCCIDEFDKMGSQHQALLEAMEQQSISIAKAGILCSLPARTSILAAANPVGGHYNRGKTVSENLKMGSALLSRFDLVFVLLDQPDEELDGILSEHVVSLHSNLDNTIPSVTVERNKDVDGLLDQWNEDKPLIERLKIDKNESFDALPPQLLRKYIQYARKYVHPELSQDAVKVLQDFYLNLRNARQDSNSMPITTRQLEALIRLTEARARLELRENATAQDARDVIEIMKSSLIDTLTNEHGSLDYSRSQNGSGMSKRYQAKKFISELNEISERNNSSLFHFDQMLKIAKQLKLDTDNFGDFISSLNIQNFLLMKGPKLYQLQTSSCL</sequence>
<dbReference type="InterPro" id="IPR003593">
    <property type="entry name" value="AAA+_ATPase"/>
</dbReference>
<proteinExistence type="evidence at transcript level"/>
<evidence type="ECO:0000256" key="9">
    <source>
        <dbReference type="ARBA" id="ARBA00023125"/>
    </source>
</evidence>
<dbReference type="GO" id="GO:0016787">
    <property type="term" value="F:hydrolase activity"/>
    <property type="evidence" value="ECO:0007669"/>
    <property type="project" value="UniProtKB-KW"/>
</dbReference>
<organism evidence="17">
    <name type="scientific">Hydra vulgaris</name>
    <name type="common">Hydra</name>
    <name type="synonym">Hydra attenuata</name>
    <dbReference type="NCBI Taxonomy" id="6087"/>
    <lineage>
        <taxon>Eukaryota</taxon>
        <taxon>Metazoa</taxon>
        <taxon>Cnidaria</taxon>
        <taxon>Hydrozoa</taxon>
        <taxon>Hydroidolina</taxon>
        <taxon>Anthoathecata</taxon>
        <taxon>Aplanulata</taxon>
        <taxon>Hydridae</taxon>
        <taxon>Hydra</taxon>
    </lineage>
</organism>
<dbReference type="Gene3D" id="2.40.50.140">
    <property type="entry name" value="Nucleic acid-binding proteins"/>
    <property type="match status" value="1"/>
</dbReference>
<dbReference type="PRINTS" id="PR01657">
    <property type="entry name" value="MCMFAMILY"/>
</dbReference>
<keyword evidence="9 15" id="KW-0238">DNA-binding</keyword>
<dbReference type="GO" id="GO:0017116">
    <property type="term" value="F:single-stranded DNA helicase activity"/>
    <property type="evidence" value="ECO:0007669"/>
    <property type="project" value="TreeGrafter"/>
</dbReference>
<dbReference type="Pfam" id="PF17855">
    <property type="entry name" value="MCM_lid"/>
    <property type="match status" value="1"/>
</dbReference>
<accession>T2M3Z1</accession>
<keyword evidence="8 15" id="KW-0067">ATP-binding</keyword>
<dbReference type="OrthoDB" id="422555at2759"/>
<evidence type="ECO:0000259" key="16">
    <source>
        <dbReference type="PROSITE" id="PS50051"/>
    </source>
</evidence>
<evidence type="ECO:0000313" key="17">
    <source>
        <dbReference type="EMBL" id="CDG66682.1"/>
    </source>
</evidence>
<dbReference type="EC" id="3.6.4.12" evidence="3"/>
<keyword evidence="4 15" id="KW-0547">Nucleotide-binding</keyword>
<dbReference type="InterPro" id="IPR058767">
    <property type="entry name" value="MCM8_N"/>
</dbReference>
<evidence type="ECO:0000256" key="7">
    <source>
        <dbReference type="ARBA" id="ARBA00022806"/>
    </source>
</evidence>
<evidence type="ECO:0000256" key="2">
    <source>
        <dbReference type="ARBA" id="ARBA00008010"/>
    </source>
</evidence>
<dbReference type="GO" id="GO:0005524">
    <property type="term" value="F:ATP binding"/>
    <property type="evidence" value="ECO:0007669"/>
    <property type="project" value="UniProtKB-KW"/>
</dbReference>
<evidence type="ECO:0000256" key="1">
    <source>
        <dbReference type="ARBA" id="ARBA00004123"/>
    </source>
</evidence>
<keyword evidence="6" id="KW-0378">Hydrolase</keyword>
<evidence type="ECO:0000256" key="14">
    <source>
        <dbReference type="ARBA" id="ARBA00047995"/>
    </source>
</evidence>
<evidence type="ECO:0000256" key="10">
    <source>
        <dbReference type="ARBA" id="ARBA00023204"/>
    </source>
</evidence>